<protein>
    <submittedName>
        <fullName evidence="2">Uncharacterized protein</fullName>
    </submittedName>
</protein>
<keyword evidence="3" id="KW-1185">Reference proteome</keyword>
<keyword evidence="1" id="KW-0812">Transmembrane</keyword>
<accession>A0A1X6PH98</accession>
<reference evidence="2 3" key="1">
    <citation type="submission" date="2017-03" db="EMBL/GenBank/DDBJ databases">
        <title>WGS assembly of Porphyra umbilicalis.</title>
        <authorList>
            <person name="Brawley S.H."/>
            <person name="Blouin N.A."/>
            <person name="Ficko-Blean E."/>
            <person name="Wheeler G.L."/>
            <person name="Lohr M."/>
            <person name="Goodson H.V."/>
            <person name="Jenkins J.W."/>
            <person name="Blaby-Haas C.E."/>
            <person name="Helliwell K.E."/>
            <person name="Chan C."/>
            <person name="Marriage T."/>
            <person name="Bhattacharya D."/>
            <person name="Klein A.S."/>
            <person name="Badis Y."/>
            <person name="Brodie J."/>
            <person name="Cao Y."/>
            <person name="Collen J."/>
            <person name="Dittami S.M."/>
            <person name="Gachon C.M."/>
            <person name="Green B.R."/>
            <person name="Karpowicz S."/>
            <person name="Kim J.W."/>
            <person name="Kudahl U."/>
            <person name="Lin S."/>
            <person name="Michel G."/>
            <person name="Mittag M."/>
            <person name="Olson B.J."/>
            <person name="Pangilinan J."/>
            <person name="Peng Y."/>
            <person name="Qiu H."/>
            <person name="Shu S."/>
            <person name="Singer J.T."/>
            <person name="Smith A.G."/>
            <person name="Sprecher B.N."/>
            <person name="Wagner V."/>
            <person name="Wang W."/>
            <person name="Wang Z.-Y."/>
            <person name="Yan J."/>
            <person name="Yarish C."/>
            <person name="Zoeuner-Riek S."/>
            <person name="Zhuang Y."/>
            <person name="Zou Y."/>
            <person name="Lindquist E.A."/>
            <person name="Grimwood J."/>
            <person name="Barry K."/>
            <person name="Rokhsar D.S."/>
            <person name="Schmutz J."/>
            <person name="Stiller J.W."/>
            <person name="Grossman A.R."/>
            <person name="Prochnik S.E."/>
        </authorList>
    </citation>
    <scope>NUCLEOTIDE SEQUENCE [LARGE SCALE GENOMIC DNA]</scope>
    <source>
        <strain evidence="2">4086291</strain>
    </source>
</reference>
<organism evidence="2 3">
    <name type="scientific">Porphyra umbilicalis</name>
    <name type="common">Purple laver</name>
    <name type="synonym">Red alga</name>
    <dbReference type="NCBI Taxonomy" id="2786"/>
    <lineage>
        <taxon>Eukaryota</taxon>
        <taxon>Rhodophyta</taxon>
        <taxon>Bangiophyceae</taxon>
        <taxon>Bangiales</taxon>
        <taxon>Bangiaceae</taxon>
        <taxon>Porphyra</taxon>
    </lineage>
</organism>
<dbReference type="EMBL" id="KV918780">
    <property type="protein sequence ID" value="OSX80155.1"/>
    <property type="molecule type" value="Genomic_DNA"/>
</dbReference>
<dbReference type="AlphaFoldDB" id="A0A1X6PH98"/>
<feature type="transmembrane region" description="Helical" evidence="1">
    <location>
        <begin position="27"/>
        <end position="48"/>
    </location>
</feature>
<dbReference type="Proteomes" id="UP000218209">
    <property type="component" value="Unassembled WGS sequence"/>
</dbReference>
<keyword evidence="1" id="KW-1133">Transmembrane helix</keyword>
<evidence type="ECO:0000256" key="1">
    <source>
        <dbReference type="SAM" id="Phobius"/>
    </source>
</evidence>
<evidence type="ECO:0000313" key="2">
    <source>
        <dbReference type="EMBL" id="OSX80155.1"/>
    </source>
</evidence>
<keyword evidence="1" id="KW-0472">Membrane</keyword>
<gene>
    <name evidence="2" type="ORF">BU14_0058s0066</name>
</gene>
<proteinExistence type="predicted"/>
<name>A0A1X6PH98_PORUM</name>
<sequence length="55" mass="5543">MALRGGGVLRWVECVVGAGPGTGGGGLSLPGGVPVLCDLLLVLLFFFCSRQPSVL</sequence>
<evidence type="ECO:0000313" key="3">
    <source>
        <dbReference type="Proteomes" id="UP000218209"/>
    </source>
</evidence>